<dbReference type="Pfam" id="PF00583">
    <property type="entry name" value="Acetyltransf_1"/>
    <property type="match status" value="1"/>
</dbReference>
<dbReference type="SUPFAM" id="SSF55729">
    <property type="entry name" value="Acyl-CoA N-acyltransferases (Nat)"/>
    <property type="match status" value="1"/>
</dbReference>
<dbReference type="PROSITE" id="PS51186">
    <property type="entry name" value="GNAT"/>
    <property type="match status" value="1"/>
</dbReference>
<evidence type="ECO:0000313" key="4">
    <source>
        <dbReference type="Proteomes" id="UP000095787"/>
    </source>
</evidence>
<dbReference type="AlphaFoldDB" id="A0A174ABH5"/>
<evidence type="ECO:0000313" key="2">
    <source>
        <dbReference type="EMBL" id="CUN85757.1"/>
    </source>
</evidence>
<dbReference type="Proteomes" id="UP000292665">
    <property type="component" value="Unassembled WGS sequence"/>
</dbReference>
<reference evidence="2 4" key="1">
    <citation type="submission" date="2015-09" db="EMBL/GenBank/DDBJ databases">
        <authorList>
            <consortium name="Pathogen Informatics"/>
        </authorList>
    </citation>
    <scope>NUCLEOTIDE SEQUENCE [LARGE SCALE GENOMIC DNA]</scope>
    <source>
        <strain evidence="2 4">2789STDY5834841</strain>
    </source>
</reference>
<dbReference type="InterPro" id="IPR016181">
    <property type="entry name" value="Acyl_CoA_acyltransferase"/>
</dbReference>
<evidence type="ECO:0000313" key="5">
    <source>
        <dbReference type="Proteomes" id="UP000292665"/>
    </source>
</evidence>
<protein>
    <submittedName>
        <fullName evidence="3">GNAT family N-acetyltransferase</fullName>
    </submittedName>
    <submittedName>
        <fullName evidence="2">Predicted acetyltransferase</fullName>
    </submittedName>
</protein>
<dbReference type="Proteomes" id="UP000095787">
    <property type="component" value="Unassembled WGS sequence"/>
</dbReference>
<dbReference type="RefSeq" id="WP_004845262.1">
    <property type="nucleotide sequence ID" value="NZ_AP028249.1"/>
</dbReference>
<sequence>MDQTSSDNRTDQPFTIRKAETNEDLQEIAALADVIWHEHFTPIIGKEQVEYMLSRFQSYPALQDQVLTGYEYYRLLGNRKLCGYMAIRQDQDGRMFLSKLYIAKQYRGRHLAAFLFDFLKNLCRQRNCSAIWLTCNKHNDHSLNVYRHFGFQTIDAQKNDIGNGFFMDDYIMEYRL</sequence>
<dbReference type="GeneID" id="97329467"/>
<dbReference type="InterPro" id="IPR000182">
    <property type="entry name" value="GNAT_dom"/>
</dbReference>
<dbReference type="GO" id="GO:0016747">
    <property type="term" value="F:acyltransferase activity, transferring groups other than amino-acyl groups"/>
    <property type="evidence" value="ECO:0007669"/>
    <property type="project" value="InterPro"/>
</dbReference>
<dbReference type="Gene3D" id="3.40.630.30">
    <property type="match status" value="1"/>
</dbReference>
<organism evidence="2 4">
    <name type="scientific">[Ruminococcus] torques</name>
    <dbReference type="NCBI Taxonomy" id="33039"/>
    <lineage>
        <taxon>Bacteria</taxon>
        <taxon>Bacillati</taxon>
        <taxon>Bacillota</taxon>
        <taxon>Clostridia</taxon>
        <taxon>Lachnospirales</taxon>
        <taxon>Lachnospiraceae</taxon>
        <taxon>Mediterraneibacter</taxon>
    </lineage>
</organism>
<gene>
    <name evidence="3" type="ORF">EAI93_05125</name>
    <name evidence="2" type="ORF">ERS852456_00991</name>
</gene>
<accession>A0A174ABH5</accession>
<evidence type="ECO:0000259" key="1">
    <source>
        <dbReference type="PROSITE" id="PS51186"/>
    </source>
</evidence>
<dbReference type="EMBL" id="RCYR01000006">
    <property type="protein sequence ID" value="RYS80888.1"/>
    <property type="molecule type" value="Genomic_DNA"/>
</dbReference>
<dbReference type="EMBL" id="CYZO01000010">
    <property type="protein sequence ID" value="CUN85757.1"/>
    <property type="molecule type" value="Genomic_DNA"/>
</dbReference>
<keyword evidence="2" id="KW-0808">Transferase</keyword>
<feature type="domain" description="N-acetyltransferase" evidence="1">
    <location>
        <begin position="14"/>
        <end position="176"/>
    </location>
</feature>
<proteinExistence type="predicted"/>
<reference evidence="3 5" key="2">
    <citation type="journal article" date="2019" name="Science, e1252229">
        <title>Invertible promoters mediate bacterial phase variation, antibiotic resistance, and host adaptation in the gut.</title>
        <authorList>
            <person name="Jiang X."/>
            <person name="Hall A.B."/>
            <person name="Arthur T.D."/>
            <person name="Plichta D.R."/>
            <person name="Covington C.T."/>
            <person name="Poyet M."/>
            <person name="Crothers J."/>
            <person name="Moses P.L."/>
            <person name="Tolonen A.C."/>
            <person name="Vlamakis H."/>
            <person name="Alm E.J."/>
            <person name="Xavier R.J."/>
        </authorList>
    </citation>
    <scope>NUCLEOTIDE SEQUENCE [LARGE SCALE GENOMIC DNA]</scope>
    <source>
        <strain evidence="5">aa_0143</strain>
        <strain evidence="3">Aa_0143</strain>
    </source>
</reference>
<evidence type="ECO:0000313" key="3">
    <source>
        <dbReference type="EMBL" id="RYS80888.1"/>
    </source>
</evidence>
<name>A0A174ABH5_9FIRM</name>
<dbReference type="CDD" id="cd04301">
    <property type="entry name" value="NAT_SF"/>
    <property type="match status" value="1"/>
</dbReference>